<evidence type="ECO:0000256" key="1">
    <source>
        <dbReference type="ARBA" id="ARBA00004473"/>
    </source>
</evidence>
<feature type="transmembrane region" description="Helical" evidence="8">
    <location>
        <begin position="136"/>
        <end position="156"/>
    </location>
</feature>
<evidence type="ECO:0000256" key="6">
    <source>
        <dbReference type="ARBA" id="ARBA00031700"/>
    </source>
</evidence>
<dbReference type="EMBL" id="GECU01028422">
    <property type="protein sequence ID" value="JAS79284.1"/>
    <property type="molecule type" value="Transcribed_RNA"/>
</dbReference>
<reference evidence="9" key="1">
    <citation type="submission" date="2015-11" db="EMBL/GenBank/DDBJ databases">
        <title>De novo transcriptome assembly of four potential Pierce s Disease insect vectors from Arizona vineyards.</title>
        <authorList>
            <person name="Tassone E.E."/>
        </authorList>
    </citation>
    <scope>NUCLEOTIDE SEQUENCE</scope>
</reference>
<gene>
    <name evidence="9" type="ORF">g.31469</name>
</gene>
<comment type="similarity">
    <text evidence="2">Belongs to the nurim family.</text>
</comment>
<evidence type="ECO:0000313" key="9">
    <source>
        <dbReference type="EMBL" id="JAS79284.1"/>
    </source>
</evidence>
<protein>
    <recommendedName>
        <fullName evidence="7">Nuclear envelope membrane protein</fullName>
    </recommendedName>
    <alternativeName>
        <fullName evidence="6">Nuclear rim protein</fullName>
    </alternativeName>
</protein>
<evidence type="ECO:0000256" key="2">
    <source>
        <dbReference type="ARBA" id="ARBA00010631"/>
    </source>
</evidence>
<keyword evidence="3 8" id="KW-0812">Transmembrane</keyword>
<dbReference type="AlphaFoldDB" id="A0A1B6HX84"/>
<dbReference type="PANTHER" id="PTHR31040">
    <property type="entry name" value="NURIM"/>
    <property type="match status" value="1"/>
</dbReference>
<dbReference type="InterPro" id="IPR033580">
    <property type="entry name" value="Nurim-like"/>
</dbReference>
<feature type="transmembrane region" description="Helical" evidence="8">
    <location>
        <begin position="215"/>
        <end position="233"/>
    </location>
</feature>
<comment type="subcellular location">
    <subcellularLocation>
        <location evidence="1">Nucleus inner membrane</location>
        <topology evidence="1">Multi-pass membrane protein</topology>
    </subcellularLocation>
</comment>
<keyword evidence="5 8" id="KW-0472">Membrane</keyword>
<dbReference type="GO" id="GO:0005637">
    <property type="term" value="C:nuclear inner membrane"/>
    <property type="evidence" value="ECO:0007669"/>
    <property type="project" value="UniProtKB-SubCell"/>
</dbReference>
<sequence length="250" mass="28949">MNIFTKCILFSLSLFSLVFTCLTLFHFTQFISDIPLVSCNTSAHQILLDKTDEDPVLYATQATVIDVSLLCIFIIQHSSLLPLQDFLSETLRLPVLNRSFLNLFTSASLQLLMHLWRPIPQYAVWVVSTEEPSRQLGFITVHFICWLLIYILMITMDITDFLGIKQVYYQATGRPAPATLKSQQLKSLHKKVRHPSFLGFLMIFWIHPFMRLDRLLLAVVWSLYMAVVWRPGVNDYNYVIQQQAAKRSVM</sequence>
<dbReference type="PANTHER" id="PTHR31040:SF1">
    <property type="entry name" value="NURIM"/>
    <property type="match status" value="1"/>
</dbReference>
<evidence type="ECO:0000256" key="4">
    <source>
        <dbReference type="ARBA" id="ARBA00022989"/>
    </source>
</evidence>
<proteinExistence type="inferred from homology"/>
<organism evidence="9">
    <name type="scientific">Homalodisca liturata</name>
    <dbReference type="NCBI Taxonomy" id="320908"/>
    <lineage>
        <taxon>Eukaryota</taxon>
        <taxon>Metazoa</taxon>
        <taxon>Ecdysozoa</taxon>
        <taxon>Arthropoda</taxon>
        <taxon>Hexapoda</taxon>
        <taxon>Insecta</taxon>
        <taxon>Pterygota</taxon>
        <taxon>Neoptera</taxon>
        <taxon>Paraneoptera</taxon>
        <taxon>Hemiptera</taxon>
        <taxon>Auchenorrhyncha</taxon>
        <taxon>Membracoidea</taxon>
        <taxon>Cicadellidae</taxon>
        <taxon>Cicadellinae</taxon>
        <taxon>Proconiini</taxon>
        <taxon>Homalodisca</taxon>
    </lineage>
</organism>
<evidence type="ECO:0000256" key="5">
    <source>
        <dbReference type="ARBA" id="ARBA00023136"/>
    </source>
</evidence>
<evidence type="ECO:0000256" key="3">
    <source>
        <dbReference type="ARBA" id="ARBA00022692"/>
    </source>
</evidence>
<feature type="transmembrane region" description="Helical" evidence="8">
    <location>
        <begin position="55"/>
        <end position="75"/>
    </location>
</feature>
<evidence type="ECO:0000256" key="7">
    <source>
        <dbReference type="ARBA" id="ARBA00032957"/>
    </source>
</evidence>
<accession>A0A1B6HX84</accession>
<name>A0A1B6HX84_9HEMI</name>
<evidence type="ECO:0000256" key="8">
    <source>
        <dbReference type="SAM" id="Phobius"/>
    </source>
</evidence>
<keyword evidence="4 8" id="KW-1133">Transmembrane helix</keyword>